<protein>
    <submittedName>
        <fullName evidence="1">Uncharacterized protein</fullName>
    </submittedName>
</protein>
<sequence>MQRIIRQDLSPDLSAPALDHPARCGMRVAASTVSRYIDTWNDGLPQAPDVTADRWGILT</sequence>
<dbReference type="RefSeq" id="WP_147328603.1">
    <property type="nucleotide sequence ID" value="NZ_CP144375.1"/>
</dbReference>
<evidence type="ECO:0000313" key="2">
    <source>
        <dbReference type="Proteomes" id="UP000256269"/>
    </source>
</evidence>
<dbReference type="EMBL" id="QUNO01000007">
    <property type="protein sequence ID" value="REH46320.1"/>
    <property type="molecule type" value="Genomic_DNA"/>
</dbReference>
<accession>A0A3E0HJ03</accession>
<organism evidence="1 2">
    <name type="scientific">Kutzneria buriramensis</name>
    <dbReference type="NCBI Taxonomy" id="1045776"/>
    <lineage>
        <taxon>Bacteria</taxon>
        <taxon>Bacillati</taxon>
        <taxon>Actinomycetota</taxon>
        <taxon>Actinomycetes</taxon>
        <taxon>Pseudonocardiales</taxon>
        <taxon>Pseudonocardiaceae</taxon>
        <taxon>Kutzneria</taxon>
    </lineage>
</organism>
<dbReference type="Proteomes" id="UP000256269">
    <property type="component" value="Unassembled WGS sequence"/>
</dbReference>
<gene>
    <name evidence="1" type="ORF">BCF44_107453</name>
</gene>
<dbReference type="AlphaFoldDB" id="A0A3E0HJ03"/>
<comment type="caution">
    <text evidence="1">The sequence shown here is derived from an EMBL/GenBank/DDBJ whole genome shotgun (WGS) entry which is preliminary data.</text>
</comment>
<name>A0A3E0HJ03_9PSEU</name>
<reference evidence="1 2" key="1">
    <citation type="submission" date="2018-08" db="EMBL/GenBank/DDBJ databases">
        <title>Genomic Encyclopedia of Archaeal and Bacterial Type Strains, Phase II (KMG-II): from individual species to whole genera.</title>
        <authorList>
            <person name="Goeker M."/>
        </authorList>
    </citation>
    <scope>NUCLEOTIDE SEQUENCE [LARGE SCALE GENOMIC DNA]</scope>
    <source>
        <strain evidence="1 2">DSM 45791</strain>
    </source>
</reference>
<evidence type="ECO:0000313" key="1">
    <source>
        <dbReference type="EMBL" id="REH46320.1"/>
    </source>
</evidence>
<keyword evidence="2" id="KW-1185">Reference proteome</keyword>
<proteinExistence type="predicted"/>